<organism evidence="7 8">
    <name type="scientific">Imperialibacter roseus</name>
    <dbReference type="NCBI Taxonomy" id="1324217"/>
    <lineage>
        <taxon>Bacteria</taxon>
        <taxon>Pseudomonadati</taxon>
        <taxon>Bacteroidota</taxon>
        <taxon>Cytophagia</taxon>
        <taxon>Cytophagales</taxon>
        <taxon>Flammeovirgaceae</taxon>
        <taxon>Imperialibacter</taxon>
    </lineage>
</organism>
<dbReference type="SUPFAM" id="SSF88659">
    <property type="entry name" value="Sigma3 and sigma4 domains of RNA polymerase sigma factors"/>
    <property type="match status" value="1"/>
</dbReference>
<dbReference type="InterPro" id="IPR013325">
    <property type="entry name" value="RNA_pol_sigma_r2"/>
</dbReference>
<dbReference type="InterPro" id="IPR036388">
    <property type="entry name" value="WH-like_DNA-bd_sf"/>
</dbReference>
<keyword evidence="3" id="KW-0731">Sigma factor</keyword>
<dbReference type="CDD" id="cd06171">
    <property type="entry name" value="Sigma70_r4"/>
    <property type="match status" value="1"/>
</dbReference>
<dbReference type="Pfam" id="PF04542">
    <property type="entry name" value="Sigma70_r2"/>
    <property type="match status" value="1"/>
</dbReference>
<evidence type="ECO:0000256" key="4">
    <source>
        <dbReference type="ARBA" id="ARBA00023163"/>
    </source>
</evidence>
<feature type="domain" description="RNA polymerase sigma-70 region 2" evidence="5">
    <location>
        <begin position="34"/>
        <end position="101"/>
    </location>
</feature>
<dbReference type="RefSeq" id="WP_317488766.1">
    <property type="nucleotide sequence ID" value="NZ_CP136051.1"/>
</dbReference>
<dbReference type="InterPro" id="IPR013324">
    <property type="entry name" value="RNA_pol_sigma_r3/r4-like"/>
</dbReference>
<dbReference type="InterPro" id="IPR007627">
    <property type="entry name" value="RNA_pol_sigma70_r2"/>
</dbReference>
<evidence type="ECO:0000256" key="1">
    <source>
        <dbReference type="ARBA" id="ARBA00010641"/>
    </source>
</evidence>
<dbReference type="InterPro" id="IPR039425">
    <property type="entry name" value="RNA_pol_sigma-70-like"/>
</dbReference>
<dbReference type="Proteomes" id="UP001302349">
    <property type="component" value="Chromosome"/>
</dbReference>
<evidence type="ECO:0000256" key="2">
    <source>
        <dbReference type="ARBA" id="ARBA00023015"/>
    </source>
</evidence>
<comment type="similarity">
    <text evidence="1">Belongs to the sigma-70 factor family. ECF subfamily.</text>
</comment>
<keyword evidence="4" id="KW-0804">Transcription</keyword>
<keyword evidence="2" id="KW-0805">Transcription regulation</keyword>
<sequence>MKEETHIENARSDYNEEELLLLSKKNIDHFGKIYNQQYDSIFRFVLRKTDDDELAADLVSEVFLKAMLAIKRFQYNGVPYQAYLMKIARNEVLAHYQRTKKRMVISIDETNLREILQNEVDVKMEAEKVISLIDLLDEDEVAILDLKFFEGKAFYEIAFILEKNESTVKMRYYRALQKLKEKVSGQ</sequence>
<dbReference type="NCBIfam" id="TIGR02937">
    <property type="entry name" value="sigma70-ECF"/>
    <property type="match status" value="1"/>
</dbReference>
<protein>
    <submittedName>
        <fullName evidence="7">Sigma-70 family RNA polymerase sigma factor</fullName>
    </submittedName>
</protein>
<dbReference type="InterPro" id="IPR013249">
    <property type="entry name" value="RNA_pol_sigma70_r4_t2"/>
</dbReference>
<dbReference type="Gene3D" id="1.10.1740.10">
    <property type="match status" value="1"/>
</dbReference>
<evidence type="ECO:0000313" key="7">
    <source>
        <dbReference type="EMBL" id="WOK06026.1"/>
    </source>
</evidence>
<dbReference type="EMBL" id="CP136051">
    <property type="protein sequence ID" value="WOK06026.1"/>
    <property type="molecule type" value="Genomic_DNA"/>
</dbReference>
<feature type="domain" description="RNA polymerase sigma factor 70 region 4 type 2" evidence="6">
    <location>
        <begin position="127"/>
        <end position="179"/>
    </location>
</feature>
<gene>
    <name evidence="7" type="ORF">RT717_23400</name>
</gene>
<evidence type="ECO:0000259" key="6">
    <source>
        <dbReference type="Pfam" id="PF08281"/>
    </source>
</evidence>
<evidence type="ECO:0000313" key="8">
    <source>
        <dbReference type="Proteomes" id="UP001302349"/>
    </source>
</evidence>
<dbReference type="Pfam" id="PF08281">
    <property type="entry name" value="Sigma70_r4_2"/>
    <property type="match status" value="1"/>
</dbReference>
<proteinExistence type="inferred from homology"/>
<dbReference type="SUPFAM" id="SSF88946">
    <property type="entry name" value="Sigma2 domain of RNA polymerase sigma factors"/>
    <property type="match status" value="1"/>
</dbReference>
<dbReference type="PANTHER" id="PTHR43133:SF57">
    <property type="entry name" value="RNA POLYMERASE SIGMA-70 FACTOR"/>
    <property type="match status" value="1"/>
</dbReference>
<evidence type="ECO:0000256" key="3">
    <source>
        <dbReference type="ARBA" id="ARBA00023082"/>
    </source>
</evidence>
<dbReference type="PANTHER" id="PTHR43133">
    <property type="entry name" value="RNA POLYMERASE ECF-TYPE SIGMA FACTO"/>
    <property type="match status" value="1"/>
</dbReference>
<keyword evidence="8" id="KW-1185">Reference proteome</keyword>
<dbReference type="InterPro" id="IPR014284">
    <property type="entry name" value="RNA_pol_sigma-70_dom"/>
</dbReference>
<reference evidence="7 8" key="1">
    <citation type="journal article" date="2023" name="Microbiol. Resour. Announc.">
        <title>Complete Genome Sequence of Imperialibacter roseus strain P4T.</title>
        <authorList>
            <person name="Tizabi D.R."/>
            <person name="Bachvaroff T."/>
            <person name="Hill R.T."/>
        </authorList>
    </citation>
    <scope>NUCLEOTIDE SEQUENCE [LARGE SCALE GENOMIC DNA]</scope>
    <source>
        <strain evidence="7 8">P4T</strain>
    </source>
</reference>
<evidence type="ECO:0000259" key="5">
    <source>
        <dbReference type="Pfam" id="PF04542"/>
    </source>
</evidence>
<accession>A0ABZ0INA9</accession>
<dbReference type="Gene3D" id="1.10.10.10">
    <property type="entry name" value="Winged helix-like DNA-binding domain superfamily/Winged helix DNA-binding domain"/>
    <property type="match status" value="1"/>
</dbReference>
<name>A0ABZ0INA9_9BACT</name>